<comment type="catalytic activity">
    <reaction evidence="8 9">
        <text>CMP + ATP = CDP + ADP</text>
        <dbReference type="Rhea" id="RHEA:11600"/>
        <dbReference type="ChEBI" id="CHEBI:30616"/>
        <dbReference type="ChEBI" id="CHEBI:58069"/>
        <dbReference type="ChEBI" id="CHEBI:60377"/>
        <dbReference type="ChEBI" id="CHEBI:456216"/>
        <dbReference type="EC" id="2.7.4.25"/>
    </reaction>
</comment>
<accession>A0ABQ4KWU4</accession>
<dbReference type="NCBIfam" id="TIGR00017">
    <property type="entry name" value="cmk"/>
    <property type="match status" value="1"/>
</dbReference>
<dbReference type="RefSeq" id="WP_212949604.1">
    <property type="nucleotide sequence ID" value="NZ_BORI01000010.1"/>
</dbReference>
<feature type="domain" description="Cytidylate kinase" evidence="10">
    <location>
        <begin position="7"/>
        <end position="220"/>
    </location>
</feature>
<evidence type="ECO:0000256" key="5">
    <source>
        <dbReference type="ARBA" id="ARBA00022777"/>
    </source>
</evidence>
<name>A0ABQ4KWU4_SIMTE</name>
<evidence type="ECO:0000313" key="11">
    <source>
        <dbReference type="EMBL" id="GIN96518.1"/>
    </source>
</evidence>
<evidence type="ECO:0000256" key="1">
    <source>
        <dbReference type="ARBA" id="ARBA00009427"/>
    </source>
</evidence>
<feature type="binding site" evidence="9">
    <location>
        <begin position="11"/>
        <end position="19"/>
    </location>
    <ligand>
        <name>ATP</name>
        <dbReference type="ChEBI" id="CHEBI:30616"/>
    </ligand>
</feature>
<keyword evidence="3 9" id="KW-0808">Transferase</keyword>
<dbReference type="GO" id="GO:0016301">
    <property type="term" value="F:kinase activity"/>
    <property type="evidence" value="ECO:0007669"/>
    <property type="project" value="UniProtKB-KW"/>
</dbReference>
<dbReference type="InterPro" id="IPR011994">
    <property type="entry name" value="Cytidylate_kinase_dom"/>
</dbReference>
<evidence type="ECO:0000313" key="12">
    <source>
        <dbReference type="Proteomes" id="UP000680670"/>
    </source>
</evidence>
<organism evidence="11 12">
    <name type="scientific">Siminovitchia terrae</name>
    <name type="common">Bacillus terrae</name>
    <dbReference type="NCBI Taxonomy" id="1914933"/>
    <lineage>
        <taxon>Bacteria</taxon>
        <taxon>Bacillati</taxon>
        <taxon>Bacillota</taxon>
        <taxon>Bacilli</taxon>
        <taxon>Bacillales</taxon>
        <taxon>Bacillaceae</taxon>
        <taxon>Siminovitchia</taxon>
    </lineage>
</organism>
<evidence type="ECO:0000256" key="3">
    <source>
        <dbReference type="ARBA" id="ARBA00022679"/>
    </source>
</evidence>
<evidence type="ECO:0000256" key="6">
    <source>
        <dbReference type="ARBA" id="ARBA00022840"/>
    </source>
</evidence>
<evidence type="ECO:0000256" key="9">
    <source>
        <dbReference type="HAMAP-Rule" id="MF_00238"/>
    </source>
</evidence>
<dbReference type="EC" id="2.7.4.25" evidence="9"/>
<reference evidence="11 12" key="1">
    <citation type="submission" date="2021-03" db="EMBL/GenBank/DDBJ databases">
        <title>Antimicrobial resistance genes in bacteria isolated from Japanese honey, and their potential for conferring macrolide and lincosamide resistance in the American foulbrood pathogen Paenibacillus larvae.</title>
        <authorList>
            <person name="Okamoto M."/>
            <person name="Kumagai M."/>
            <person name="Kanamori H."/>
            <person name="Takamatsu D."/>
        </authorList>
    </citation>
    <scope>NUCLEOTIDE SEQUENCE [LARGE SCALE GENOMIC DNA]</scope>
    <source>
        <strain evidence="11 12">J6TS1</strain>
    </source>
</reference>
<comment type="subcellular location">
    <subcellularLocation>
        <location evidence="9">Cytoplasm</location>
    </subcellularLocation>
</comment>
<dbReference type="PANTHER" id="PTHR21299">
    <property type="entry name" value="CYTIDYLATE KINASE/PANTOATE-BETA-ALANINE LIGASE"/>
    <property type="match status" value="1"/>
</dbReference>
<dbReference type="HAMAP" id="MF_00238">
    <property type="entry name" value="Cytidyl_kinase_type1"/>
    <property type="match status" value="1"/>
</dbReference>
<keyword evidence="4 9" id="KW-0547">Nucleotide-binding</keyword>
<evidence type="ECO:0000256" key="8">
    <source>
        <dbReference type="ARBA" id="ARBA00048478"/>
    </source>
</evidence>
<dbReference type="EMBL" id="BORJ01000005">
    <property type="protein sequence ID" value="GIN96518.1"/>
    <property type="molecule type" value="Genomic_DNA"/>
</dbReference>
<gene>
    <name evidence="9 11" type="primary">cmk</name>
    <name evidence="11" type="ORF">J6TS1_23880</name>
</gene>
<sequence length="226" mass="25044">MTKKISIAIDGPAAAGKSTVAKIVAEKLSYIYIDTGAMYRAVTYKALMEGTDIHDEESLFRLLKGTTIDLVQESGLQTVFLDGKDVTKEIRNSNVTNNVSTVAAHGAIREEMVHRQRELGKRGGVVMDGRDIGTKVLPDSELKVFLLASVDIRAERRHKENVEKGYPSDLAQLKEEIMLRDKNDTEREVSPLVKAEDAIEIDTSTLSIEEVVAHIIALAKERIERP</sequence>
<dbReference type="PANTHER" id="PTHR21299:SF2">
    <property type="entry name" value="CYTIDYLATE KINASE"/>
    <property type="match status" value="1"/>
</dbReference>
<dbReference type="Proteomes" id="UP000680670">
    <property type="component" value="Unassembled WGS sequence"/>
</dbReference>
<dbReference type="InterPro" id="IPR003136">
    <property type="entry name" value="Cytidylate_kin"/>
</dbReference>
<keyword evidence="12" id="KW-1185">Reference proteome</keyword>
<evidence type="ECO:0000259" key="10">
    <source>
        <dbReference type="Pfam" id="PF02224"/>
    </source>
</evidence>
<dbReference type="Gene3D" id="3.40.50.300">
    <property type="entry name" value="P-loop containing nucleotide triphosphate hydrolases"/>
    <property type="match status" value="1"/>
</dbReference>
<dbReference type="InterPro" id="IPR027417">
    <property type="entry name" value="P-loop_NTPase"/>
</dbReference>
<keyword evidence="2 9" id="KW-0963">Cytoplasm</keyword>
<comment type="caution">
    <text evidence="11">The sequence shown here is derived from an EMBL/GenBank/DDBJ whole genome shotgun (WGS) entry which is preliminary data.</text>
</comment>
<evidence type="ECO:0000256" key="7">
    <source>
        <dbReference type="ARBA" id="ARBA00047615"/>
    </source>
</evidence>
<keyword evidence="5 9" id="KW-0418">Kinase</keyword>
<comment type="similarity">
    <text evidence="1 9">Belongs to the cytidylate kinase family. Type 1 subfamily.</text>
</comment>
<keyword evidence="6 9" id="KW-0067">ATP-binding</keyword>
<evidence type="ECO:0000256" key="2">
    <source>
        <dbReference type="ARBA" id="ARBA00022490"/>
    </source>
</evidence>
<dbReference type="Pfam" id="PF02224">
    <property type="entry name" value="Cytidylate_kin"/>
    <property type="match status" value="1"/>
</dbReference>
<comment type="catalytic activity">
    <reaction evidence="7 9">
        <text>dCMP + ATP = dCDP + ADP</text>
        <dbReference type="Rhea" id="RHEA:25094"/>
        <dbReference type="ChEBI" id="CHEBI:30616"/>
        <dbReference type="ChEBI" id="CHEBI:57566"/>
        <dbReference type="ChEBI" id="CHEBI:58593"/>
        <dbReference type="ChEBI" id="CHEBI:456216"/>
        <dbReference type="EC" id="2.7.4.25"/>
    </reaction>
</comment>
<proteinExistence type="inferred from homology"/>
<protein>
    <recommendedName>
        <fullName evidence="9">Cytidylate kinase</fullName>
        <shortName evidence="9">CK</shortName>
        <ecNumber evidence="9">2.7.4.25</ecNumber>
    </recommendedName>
    <alternativeName>
        <fullName evidence="9">Cytidine monophosphate kinase</fullName>
        <shortName evidence="9">CMP kinase</shortName>
    </alternativeName>
</protein>
<evidence type="ECO:0000256" key="4">
    <source>
        <dbReference type="ARBA" id="ARBA00022741"/>
    </source>
</evidence>
<dbReference type="SUPFAM" id="SSF52540">
    <property type="entry name" value="P-loop containing nucleoside triphosphate hydrolases"/>
    <property type="match status" value="1"/>
</dbReference>
<dbReference type="CDD" id="cd02020">
    <property type="entry name" value="CMPK"/>
    <property type="match status" value="1"/>
</dbReference>